<feature type="compositionally biased region" description="Acidic residues" evidence="2">
    <location>
        <begin position="1101"/>
        <end position="1117"/>
    </location>
</feature>
<feature type="region of interest" description="Disordered" evidence="2">
    <location>
        <begin position="811"/>
        <end position="830"/>
    </location>
</feature>
<dbReference type="STRING" id="559295.C5DH63"/>
<evidence type="ECO:0000259" key="3">
    <source>
        <dbReference type="PROSITE" id="PS50030"/>
    </source>
</evidence>
<feature type="compositionally biased region" description="Polar residues" evidence="2">
    <location>
        <begin position="420"/>
        <end position="446"/>
    </location>
</feature>
<dbReference type="SUPFAM" id="SSF47473">
    <property type="entry name" value="EF-hand"/>
    <property type="match status" value="3"/>
</dbReference>
<feature type="compositionally biased region" description="Polar residues" evidence="2">
    <location>
        <begin position="1321"/>
        <end position="1338"/>
    </location>
</feature>
<dbReference type="HOGENOM" id="CLU_002993_0_0_1"/>
<feature type="region of interest" description="Disordered" evidence="2">
    <location>
        <begin position="925"/>
        <end position="1301"/>
    </location>
</feature>
<protein>
    <submittedName>
        <fullName evidence="6">KLTH0E01650p</fullName>
    </submittedName>
</protein>
<feature type="domain" description="UBA" evidence="3">
    <location>
        <begin position="1353"/>
        <end position="1395"/>
    </location>
</feature>
<dbReference type="GO" id="GO:0005886">
    <property type="term" value="C:plasma membrane"/>
    <property type="evidence" value="ECO:0007669"/>
    <property type="project" value="TreeGrafter"/>
</dbReference>
<feature type="compositionally biased region" description="Acidic residues" evidence="2">
    <location>
        <begin position="1235"/>
        <end position="1252"/>
    </location>
</feature>
<evidence type="ECO:0000259" key="4">
    <source>
        <dbReference type="PROSITE" id="PS50031"/>
    </source>
</evidence>
<feature type="compositionally biased region" description="Low complexity" evidence="2">
    <location>
        <begin position="1123"/>
        <end position="1140"/>
    </location>
</feature>
<dbReference type="SMART" id="SM00165">
    <property type="entry name" value="UBA"/>
    <property type="match status" value="1"/>
</dbReference>
<dbReference type="SUPFAM" id="SSF57997">
    <property type="entry name" value="Tropomyosin"/>
    <property type="match status" value="1"/>
</dbReference>
<dbReference type="InterPro" id="IPR015940">
    <property type="entry name" value="UBA"/>
</dbReference>
<feature type="compositionally biased region" description="Polar residues" evidence="2">
    <location>
        <begin position="985"/>
        <end position="997"/>
    </location>
</feature>
<dbReference type="SMART" id="SM00054">
    <property type="entry name" value="EFh"/>
    <property type="match status" value="3"/>
</dbReference>
<evidence type="ECO:0000313" key="7">
    <source>
        <dbReference type="Proteomes" id="UP000002036"/>
    </source>
</evidence>
<feature type="coiled-coil region" evidence="1">
    <location>
        <begin position="847"/>
        <end position="877"/>
    </location>
</feature>
<feature type="compositionally biased region" description="Polar residues" evidence="2">
    <location>
        <begin position="1022"/>
        <end position="1032"/>
    </location>
</feature>
<dbReference type="InterPro" id="IPR009060">
    <property type="entry name" value="UBA-like_sf"/>
</dbReference>
<dbReference type="Pfam" id="PF00627">
    <property type="entry name" value="UBA"/>
    <property type="match status" value="1"/>
</dbReference>
<gene>
    <name evidence="6" type="ordered locus">KLTH0E01650g</name>
</gene>
<dbReference type="SUPFAM" id="SSF46934">
    <property type="entry name" value="UBA-like"/>
    <property type="match status" value="1"/>
</dbReference>
<feature type="compositionally biased region" description="Low complexity" evidence="2">
    <location>
        <begin position="485"/>
        <end position="524"/>
    </location>
</feature>
<dbReference type="eggNOG" id="KOG0998">
    <property type="taxonomic scope" value="Eukaryota"/>
</dbReference>
<dbReference type="CDD" id="cd14285">
    <property type="entry name" value="UBA_scEDE1_like"/>
    <property type="match status" value="1"/>
</dbReference>
<dbReference type="InParanoid" id="C5DH63"/>
<dbReference type="GO" id="GO:0005737">
    <property type="term" value="C:cytoplasm"/>
    <property type="evidence" value="ECO:0007669"/>
    <property type="project" value="TreeGrafter"/>
</dbReference>
<dbReference type="GO" id="GO:0016197">
    <property type="term" value="P:endosomal transport"/>
    <property type="evidence" value="ECO:0007669"/>
    <property type="project" value="TreeGrafter"/>
</dbReference>
<feature type="domain" description="EF-hand" evidence="5">
    <location>
        <begin position="164"/>
        <end position="199"/>
    </location>
</feature>
<dbReference type="GeneID" id="8291699"/>
<feature type="compositionally biased region" description="Polar residues" evidence="2">
    <location>
        <begin position="383"/>
        <end position="394"/>
    </location>
</feature>
<feature type="compositionally biased region" description="Basic and acidic residues" evidence="2">
    <location>
        <begin position="1222"/>
        <end position="1234"/>
    </location>
</feature>
<accession>C5DH63</accession>
<dbReference type="InterPro" id="IPR002048">
    <property type="entry name" value="EF_hand_dom"/>
</dbReference>
<feature type="compositionally biased region" description="Polar residues" evidence="2">
    <location>
        <begin position="1188"/>
        <end position="1207"/>
    </location>
</feature>
<proteinExistence type="predicted"/>
<dbReference type="Gene3D" id="1.10.8.10">
    <property type="entry name" value="DNA helicase RuvA subunit, C-terminal domain"/>
    <property type="match status" value="1"/>
</dbReference>
<feature type="domain" description="EH" evidence="4">
    <location>
        <begin position="271"/>
        <end position="360"/>
    </location>
</feature>
<dbReference type="Proteomes" id="UP000002036">
    <property type="component" value="Chromosome E"/>
</dbReference>
<feature type="domain" description="EH" evidence="4">
    <location>
        <begin position="132"/>
        <end position="224"/>
    </location>
</feature>
<keyword evidence="7" id="KW-1185">Reference proteome</keyword>
<keyword evidence="1" id="KW-0175">Coiled coil</keyword>
<feature type="domain" description="EH" evidence="4">
    <location>
        <begin position="14"/>
        <end position="113"/>
    </location>
</feature>
<dbReference type="PANTHER" id="PTHR11216">
    <property type="entry name" value="EH DOMAIN"/>
    <property type="match status" value="1"/>
</dbReference>
<dbReference type="RefSeq" id="XP_002553561.1">
    <property type="nucleotide sequence ID" value="XM_002553515.1"/>
</dbReference>
<dbReference type="Pfam" id="PF12763">
    <property type="entry name" value="EH"/>
    <property type="match status" value="3"/>
</dbReference>
<feature type="region of interest" description="Disordered" evidence="2">
    <location>
        <begin position="1315"/>
        <end position="1354"/>
    </location>
</feature>
<dbReference type="CDD" id="cd00052">
    <property type="entry name" value="EH"/>
    <property type="match status" value="3"/>
</dbReference>
<dbReference type="KEGG" id="lth:KLTH0E01650g"/>
<sequence length="1396" mass="151891">MASVTFKTPLSAQEQEVYGQHFRKLDPEDLGIVTGESVKHLFNQSGLNAQLLSQIWAICDNGNQGFLNLSQFSAALRIIGHLQSNPSLTVSADLFQKPPSKLASLNKPGMSLSNTSTGNSNTGAIPPVSSYDIAKFSQLFDRSTNGAPILPGDKAKDIFLKAKLPTATLGSIWNLCDRENSGSLDKSEFIMAMHLIQLAMTNNPVLATVPDSLPGYLWEAVNPSNLPQSSLSPSSTGLSVNSPVSRQPSLVRVPSSTFSNAASDWTLSFEKKQQFDAIFDSLDKSKAGTLSSQTLVPFFLSSRLSQDTLASVWDLADIHNNAEFTKLEFAIAMFLIQKKKTGIELPDVVPDQLLRSPALGLYPPAQQQAPASLPAVPSRDTKPSFNAPPQTVQRNQSALGDLLTLNESFSPQPTPVRAPSNPTGNSMGVPQSPAAGSTTGMRKFQPSSTFGQSIIKEEAAESTPQNAGHFEPQQTTRQPLNPQYEAAQQPQYQTPQQQSQYQASQPQPQPQYQAHQQPPQFQSPIQTNQSLPNEESASNGAFEASRTTNTAAQPTSRSLAQQPQQGSHSSSLPNVPNFSSPPLRQASLNISSQNDGNASLQLSQATTELANLSNQVGSLTNQATLVNERKTRAQQELKRINNLKSSIETKMTTLRGSYEKELSETEQLESILTKSRQESEELKRELAVAEANHHAVQGSLAELQQQLQESEQSNSQLKEKIGNLNAIAASLQAELNERQQKVKQERSMVDVNSRQLEVSEITTTNLQNEIQGLEQHLDIFKQKHKELEDYKSTLESKHGELNSRHQVLEEQHAGISRREQEVQERSRQVEEQEKIYHQEIAKLQSMFEDLSAQRESFAKAEDELQKQQFEYAQKVQELSERRMKLAMGELPEDSDEISKNHRSFSSNQDHIAKFVDESVTNSRLGAQEDEDKQESDVFDKDVPTVGSQTEIDDEDRRSNDDETAAQALADRFDGDLNEYGIPRTESVTSSVMNNAPQSVRDYAEGDLATLAAPGENAPRTAEAQNAKTTETVEGNMPGGWSAEQANGAKQQEEHQGPLPKSSDQESEAETLKNTTKESYEEPSESAGKAITEEFPPIQELDINESESDSSLSDDDEGFKDAEGSAQQAAAKPTATKGTSSVKATAPAQGPKPAEEPVFPAQKTDADKPSAVGAIVENAANAKPATEQHAPQESASVKPSTEANPSTERTLKAEPSSMGAYTQEEKSITKEKPSEDFDDEFAGLEQAAPEEEAIDHLNENEYSEGFETIDHNDLDEELNQGGFTGAPAAEEHAGTDNSAATVGADEWDEIFAGFGNAGQGPVSVTQPATSRIKQPTPVRTSREAPAAPVNRGIATTPKSLAVEELGSMGFTTEEATKALEHCNWDLGAATNYLLDSS</sequence>
<dbReference type="FunCoup" id="C5DH63">
    <property type="interactions" value="387"/>
</dbReference>
<dbReference type="OrthoDB" id="524326at2759"/>
<dbReference type="GO" id="GO:0006897">
    <property type="term" value="P:endocytosis"/>
    <property type="evidence" value="ECO:0007669"/>
    <property type="project" value="TreeGrafter"/>
</dbReference>
<dbReference type="PROSITE" id="PS50031">
    <property type="entry name" value="EH"/>
    <property type="match status" value="3"/>
</dbReference>
<feature type="coiled-coil region" evidence="1">
    <location>
        <begin position="602"/>
        <end position="811"/>
    </location>
</feature>
<feature type="region of interest" description="Disordered" evidence="2">
    <location>
        <begin position="363"/>
        <end position="394"/>
    </location>
</feature>
<dbReference type="Gene3D" id="1.10.238.10">
    <property type="entry name" value="EF-hand"/>
    <property type="match status" value="3"/>
</dbReference>
<dbReference type="Gene3D" id="1.20.5.1160">
    <property type="entry name" value="Vasodilator-stimulated phosphoprotein"/>
    <property type="match status" value="1"/>
</dbReference>
<dbReference type="OMA" id="DYQKFSQ"/>
<dbReference type="InterPro" id="IPR000261">
    <property type="entry name" value="EH_dom"/>
</dbReference>
<evidence type="ECO:0000313" key="6">
    <source>
        <dbReference type="EMBL" id="CAR23124.1"/>
    </source>
</evidence>
<dbReference type="PROSITE" id="PS50222">
    <property type="entry name" value="EF_HAND_2"/>
    <property type="match status" value="1"/>
</dbReference>
<dbReference type="EMBL" id="CU928169">
    <property type="protein sequence ID" value="CAR23124.1"/>
    <property type="molecule type" value="Genomic_DNA"/>
</dbReference>
<dbReference type="InterPro" id="IPR011992">
    <property type="entry name" value="EF-hand-dom_pair"/>
</dbReference>
<organism evidence="6 7">
    <name type="scientific">Lachancea thermotolerans (strain ATCC 56472 / CBS 6340 / NRRL Y-8284)</name>
    <name type="common">Yeast</name>
    <name type="synonym">Kluyveromyces thermotolerans</name>
    <dbReference type="NCBI Taxonomy" id="559295"/>
    <lineage>
        <taxon>Eukaryota</taxon>
        <taxon>Fungi</taxon>
        <taxon>Dikarya</taxon>
        <taxon>Ascomycota</taxon>
        <taxon>Saccharomycotina</taxon>
        <taxon>Saccharomycetes</taxon>
        <taxon>Saccharomycetales</taxon>
        <taxon>Saccharomycetaceae</taxon>
        <taxon>Lachancea</taxon>
    </lineage>
</organism>
<evidence type="ECO:0000256" key="1">
    <source>
        <dbReference type="SAM" id="Coils"/>
    </source>
</evidence>
<feature type="compositionally biased region" description="Low complexity" evidence="2">
    <location>
        <begin position="363"/>
        <end position="375"/>
    </location>
</feature>
<evidence type="ECO:0000256" key="2">
    <source>
        <dbReference type="SAM" id="MobiDB-lite"/>
    </source>
</evidence>
<feature type="region of interest" description="Disordered" evidence="2">
    <location>
        <begin position="406"/>
        <end position="446"/>
    </location>
</feature>
<dbReference type="PROSITE" id="PS50030">
    <property type="entry name" value="UBA"/>
    <property type="match status" value="1"/>
</dbReference>
<dbReference type="SMART" id="SM00027">
    <property type="entry name" value="EH"/>
    <property type="match status" value="3"/>
</dbReference>
<name>C5DH63_LACTC</name>
<feature type="compositionally biased region" description="Polar residues" evidence="2">
    <location>
        <begin position="525"/>
        <end position="596"/>
    </location>
</feature>
<reference evidence="6 7" key="1">
    <citation type="journal article" date="2009" name="Genome Res.">
        <title>Comparative genomics of protoploid Saccharomycetaceae.</title>
        <authorList>
            <consortium name="The Genolevures Consortium"/>
            <person name="Souciet J.-L."/>
            <person name="Dujon B."/>
            <person name="Gaillardin C."/>
            <person name="Johnston M."/>
            <person name="Baret P.V."/>
            <person name="Cliften P."/>
            <person name="Sherman D.J."/>
            <person name="Weissenbach J."/>
            <person name="Westhof E."/>
            <person name="Wincker P."/>
            <person name="Jubin C."/>
            <person name="Poulain J."/>
            <person name="Barbe V."/>
            <person name="Segurens B."/>
            <person name="Artiguenave F."/>
            <person name="Anthouard V."/>
            <person name="Vacherie B."/>
            <person name="Val M.-E."/>
            <person name="Fulton R.S."/>
            <person name="Minx P."/>
            <person name="Wilson R."/>
            <person name="Durrens P."/>
            <person name="Jean G."/>
            <person name="Marck C."/>
            <person name="Martin T."/>
            <person name="Nikolski M."/>
            <person name="Rolland T."/>
            <person name="Seret M.-L."/>
            <person name="Casaregola S."/>
            <person name="Despons L."/>
            <person name="Fairhead C."/>
            <person name="Fischer G."/>
            <person name="Lafontaine I."/>
            <person name="Leh V."/>
            <person name="Lemaire M."/>
            <person name="de Montigny J."/>
            <person name="Neuveglise C."/>
            <person name="Thierry A."/>
            <person name="Blanc-Lenfle I."/>
            <person name="Bleykasten C."/>
            <person name="Diffels J."/>
            <person name="Fritsch E."/>
            <person name="Frangeul L."/>
            <person name="Goeffon A."/>
            <person name="Jauniaux N."/>
            <person name="Kachouri-Lafond R."/>
            <person name="Payen C."/>
            <person name="Potier S."/>
            <person name="Pribylova L."/>
            <person name="Ozanne C."/>
            <person name="Richard G.-F."/>
            <person name="Sacerdot C."/>
            <person name="Straub M.-L."/>
            <person name="Talla E."/>
        </authorList>
    </citation>
    <scope>NUCLEOTIDE SEQUENCE [LARGE SCALE GENOMIC DNA]</scope>
    <source>
        <strain evidence="7">ATCC 56472 / CBS 6340 / NRRL Y-8284</strain>
    </source>
</reference>
<evidence type="ECO:0000259" key="5">
    <source>
        <dbReference type="PROSITE" id="PS50222"/>
    </source>
</evidence>
<dbReference type="GO" id="GO:0005509">
    <property type="term" value="F:calcium ion binding"/>
    <property type="evidence" value="ECO:0007669"/>
    <property type="project" value="InterPro"/>
</dbReference>
<feature type="region of interest" description="Disordered" evidence="2">
    <location>
        <begin position="485"/>
        <end position="596"/>
    </location>
</feature>
<dbReference type="PANTHER" id="PTHR11216:SF170">
    <property type="entry name" value="DYNAMIN ASSOCIATED PROTEIN 160, ISOFORM D"/>
    <property type="match status" value="1"/>
</dbReference>